<dbReference type="AlphaFoldDB" id="A0A5C6FUV1"/>
<name>A0A5C6FUV1_9PLAN</name>
<reference evidence="2 3" key="1">
    <citation type="submission" date="2019-02" db="EMBL/GenBank/DDBJ databases">
        <title>Deep-cultivation of Planctomycetes and their phenomic and genomic characterization uncovers novel biology.</title>
        <authorList>
            <person name="Wiegand S."/>
            <person name="Jogler M."/>
            <person name="Boedeker C."/>
            <person name="Pinto D."/>
            <person name="Vollmers J."/>
            <person name="Rivas-Marin E."/>
            <person name="Kohn T."/>
            <person name="Peeters S.H."/>
            <person name="Heuer A."/>
            <person name="Rast P."/>
            <person name="Oberbeckmann S."/>
            <person name="Bunk B."/>
            <person name="Jeske O."/>
            <person name="Meyerdierks A."/>
            <person name="Storesund J.E."/>
            <person name="Kallscheuer N."/>
            <person name="Luecker S."/>
            <person name="Lage O.M."/>
            <person name="Pohl T."/>
            <person name="Merkel B.J."/>
            <person name="Hornburger P."/>
            <person name="Mueller R.-W."/>
            <person name="Bruemmer F."/>
            <person name="Labrenz M."/>
            <person name="Spormann A.M."/>
            <person name="Op Den Camp H."/>
            <person name="Overmann J."/>
            <person name="Amann R."/>
            <person name="Jetten M.S.M."/>
            <person name="Mascher T."/>
            <person name="Medema M.H."/>
            <person name="Devos D.P."/>
            <person name="Kaster A.-K."/>
            <person name="Ovreas L."/>
            <person name="Rohde M."/>
            <person name="Galperin M.Y."/>
            <person name="Jogler C."/>
        </authorList>
    </citation>
    <scope>NUCLEOTIDE SEQUENCE [LARGE SCALE GENOMIC DNA]</scope>
    <source>
        <strain evidence="2 3">V7</strain>
    </source>
</reference>
<dbReference type="Proteomes" id="UP000316476">
    <property type="component" value="Unassembled WGS sequence"/>
</dbReference>
<comment type="caution">
    <text evidence="2">The sequence shown here is derived from an EMBL/GenBank/DDBJ whole genome shotgun (WGS) entry which is preliminary data.</text>
</comment>
<evidence type="ECO:0000256" key="1">
    <source>
        <dbReference type="SAM" id="Phobius"/>
    </source>
</evidence>
<protein>
    <submittedName>
        <fullName evidence="2">Uncharacterized protein</fullName>
    </submittedName>
</protein>
<organism evidence="2 3">
    <name type="scientific">Crateriforma conspicua</name>
    <dbReference type="NCBI Taxonomy" id="2527996"/>
    <lineage>
        <taxon>Bacteria</taxon>
        <taxon>Pseudomonadati</taxon>
        <taxon>Planctomycetota</taxon>
        <taxon>Planctomycetia</taxon>
        <taxon>Planctomycetales</taxon>
        <taxon>Planctomycetaceae</taxon>
        <taxon>Crateriforma</taxon>
    </lineage>
</organism>
<proteinExistence type="predicted"/>
<evidence type="ECO:0000313" key="3">
    <source>
        <dbReference type="Proteomes" id="UP000316476"/>
    </source>
</evidence>
<dbReference type="EMBL" id="SJPZ01000001">
    <property type="protein sequence ID" value="TWU65345.1"/>
    <property type="molecule type" value="Genomic_DNA"/>
</dbReference>
<feature type="transmembrane region" description="Helical" evidence="1">
    <location>
        <begin position="12"/>
        <end position="30"/>
    </location>
</feature>
<evidence type="ECO:0000313" key="2">
    <source>
        <dbReference type="EMBL" id="TWU65345.1"/>
    </source>
</evidence>
<dbReference type="OrthoDB" id="290183at2"/>
<keyword evidence="1" id="KW-0472">Membrane</keyword>
<gene>
    <name evidence="2" type="ORF">V7x_08920</name>
</gene>
<sequence>MNQNRSVWSTPWLWFSIAAIVMIGLAVSFWPRTTPLSDDGYDLTMALYNACNRRNEDAIGQLQDQVETKASAGQLSTDATSALRSVIDDAKAGRWQPAMVRCRELMDDQIKH</sequence>
<keyword evidence="1" id="KW-1133">Transmembrane helix</keyword>
<dbReference type="RefSeq" id="WP_146411218.1">
    <property type="nucleotide sequence ID" value="NZ_SJPZ01000001.1"/>
</dbReference>
<accession>A0A5C6FUV1</accession>
<keyword evidence="1" id="KW-0812">Transmembrane</keyword>